<name>S4R6M9_PETMA</name>
<evidence type="ECO:0000256" key="1">
    <source>
        <dbReference type="SAM" id="MobiDB-lite"/>
    </source>
</evidence>
<reference evidence="2" key="1">
    <citation type="submission" date="2025-08" db="UniProtKB">
        <authorList>
            <consortium name="Ensembl"/>
        </authorList>
    </citation>
    <scope>IDENTIFICATION</scope>
</reference>
<dbReference type="GeneTree" id="ENSGT00940000154393"/>
<dbReference type="STRING" id="7757.ENSPMAP00000000859"/>
<sequence>QLNYKLICNEEDHDIKAQDELAKVLTDLGLNTTFWITKLRDILGITNVQALQYCGPEEFEIIEPHCLHSWEKKALCKLVKMSGKQSQCEPIGNKQEQDTPTKQHPEQIHQKILTRSDTYNIETETEQRMELKGAKENPLCDGNHSTDMANTYLKQLDLSDISTLRGTISHYASKGLALEGVYRTGQINDMLKKRGKLLNIPMSFDLAGPVHQPMIKQQEFSSSEEENIFETAVEKMGFNTITTEGLLQALNEEITSRHSKALHTEKKQQKNPTDTCIHSVKYLYLPLASGSLNFDQLKLSDEALEELQSIENTLKNVNESLKTRVLSSRFGSFFENFGSHAHTGPVHFGGICDNFRRYNR</sequence>
<accession>S4R6M9</accession>
<evidence type="ECO:0000313" key="2">
    <source>
        <dbReference type="Ensembl" id="ENSPMAP00000000859.1"/>
    </source>
</evidence>
<dbReference type="AlphaFoldDB" id="S4R6M9"/>
<proteinExistence type="predicted"/>
<feature type="compositionally biased region" description="Basic and acidic residues" evidence="1">
    <location>
        <begin position="95"/>
        <end position="106"/>
    </location>
</feature>
<dbReference type="Ensembl" id="ENSPMAT00000000862.1">
    <property type="protein sequence ID" value="ENSPMAP00000000859.1"/>
    <property type="gene ID" value="ENSPMAG00000000784.1"/>
</dbReference>
<reference evidence="2" key="2">
    <citation type="submission" date="2025-09" db="UniProtKB">
        <authorList>
            <consortium name="Ensembl"/>
        </authorList>
    </citation>
    <scope>IDENTIFICATION</scope>
</reference>
<dbReference type="HOGENOM" id="CLU_736815_0_0_1"/>
<feature type="region of interest" description="Disordered" evidence="1">
    <location>
        <begin position="87"/>
        <end position="106"/>
    </location>
</feature>
<dbReference type="OMA" id="VECEVRY"/>
<organism evidence="2">
    <name type="scientific">Petromyzon marinus</name>
    <name type="common">Sea lamprey</name>
    <dbReference type="NCBI Taxonomy" id="7757"/>
    <lineage>
        <taxon>Eukaryota</taxon>
        <taxon>Metazoa</taxon>
        <taxon>Chordata</taxon>
        <taxon>Craniata</taxon>
        <taxon>Vertebrata</taxon>
        <taxon>Cyclostomata</taxon>
        <taxon>Hyperoartia</taxon>
        <taxon>Petromyzontiformes</taxon>
        <taxon>Petromyzontidae</taxon>
        <taxon>Petromyzon</taxon>
    </lineage>
</organism>
<protein>
    <submittedName>
        <fullName evidence="2">Uncharacterized protein</fullName>
    </submittedName>
</protein>